<sequence>MDSLNSTVELPSFVNDFDDLLESACRESCLKILDDVSVGIINPIEGLSAFLNMMQNILNNFKRQAERENHSAVTRHSLLGSRGINLKMIDLVMHGTLSTTFSTETKAASDDYIQLMLRITPEEKALCVTDKRMEDQLYLEKITVIQDEILQAKSMRSSPAGT</sequence>
<evidence type="ECO:0000313" key="1">
    <source>
        <dbReference type="EMBL" id="AHE65897.1"/>
    </source>
</evidence>
<name>W0BBA7_9GAMM</name>
<dbReference type="eggNOG" id="ENOG502ZXTG">
    <property type="taxonomic scope" value="Bacteria"/>
</dbReference>
<reference evidence="1 2" key="1">
    <citation type="journal article" date="2013" name="Int. J. Med. Microbiol.">
        <title>Legionella oakridgensis ATCC 33761 genome sequence and phenotypic characterization reveals its replication capacity in amoebae.</title>
        <authorList>
            <person name="Brzuszkiewicz E."/>
            <person name="Schulz T."/>
            <person name="Rydzewski K."/>
            <person name="Daniel R."/>
            <person name="Gillmaier N."/>
            <person name="Dittmann C."/>
            <person name="Holland G."/>
            <person name="Schunder E."/>
            <person name="Lautner M."/>
            <person name="Eisenreich W."/>
            <person name="Luck C."/>
            <person name="Heuner K."/>
        </authorList>
    </citation>
    <scope>NUCLEOTIDE SEQUENCE [LARGE SCALE GENOMIC DNA]</scope>
    <source>
        <strain>OR-10</strain>
        <strain evidence="2">ATCC 33761</strain>
    </source>
</reference>
<protein>
    <submittedName>
        <fullName evidence="1">Uncharacterized protein</fullName>
    </submittedName>
</protein>
<proteinExistence type="predicted"/>
<dbReference type="KEGG" id="lok:Loa_00308"/>
<dbReference type="HOGENOM" id="CLU_1633342_0_0_6"/>
<keyword evidence="2" id="KW-1185">Reference proteome</keyword>
<evidence type="ECO:0000313" key="2">
    <source>
        <dbReference type="Proteomes" id="UP000018838"/>
    </source>
</evidence>
<gene>
    <name evidence="1" type="ORF">Loa_00308</name>
</gene>
<dbReference type="AlphaFoldDB" id="W0BBA7"/>
<dbReference type="STRING" id="1268635.Loa_00308"/>
<dbReference type="EMBL" id="CP004006">
    <property type="protein sequence ID" value="AHE65897.1"/>
    <property type="molecule type" value="Genomic_DNA"/>
</dbReference>
<accession>W0BBA7</accession>
<organism evidence="1 2">
    <name type="scientific">Legionella oakridgensis ATCC 33761 = DSM 21215</name>
    <dbReference type="NCBI Taxonomy" id="1268635"/>
    <lineage>
        <taxon>Bacteria</taxon>
        <taxon>Pseudomonadati</taxon>
        <taxon>Pseudomonadota</taxon>
        <taxon>Gammaproteobacteria</taxon>
        <taxon>Legionellales</taxon>
        <taxon>Legionellaceae</taxon>
        <taxon>Legionella</taxon>
    </lineage>
</organism>
<dbReference type="PATRIC" id="fig|1268635.3.peg.312"/>
<dbReference type="Proteomes" id="UP000018838">
    <property type="component" value="Chromosome"/>
</dbReference>